<comment type="caution">
    <text evidence="2">The sequence shown here is derived from an EMBL/GenBank/DDBJ whole genome shotgun (WGS) entry which is preliminary data.</text>
</comment>
<keyword evidence="1" id="KW-1133">Transmembrane helix</keyword>
<evidence type="ECO:0000313" key="3">
    <source>
        <dbReference type="Proteomes" id="UP000825935"/>
    </source>
</evidence>
<dbReference type="EMBL" id="CM035422">
    <property type="protein sequence ID" value="KAH7373604.1"/>
    <property type="molecule type" value="Genomic_DNA"/>
</dbReference>
<dbReference type="Proteomes" id="UP000825935">
    <property type="component" value="Chromosome 17"/>
</dbReference>
<sequence>MLVDSSWLESLTLARILSQRFGAVTLCQGMWLGVFSSLLLMPPFVASIALAKGAFAPLTPQARRSSRSHIWPSGKKILPLMILTPWMGQCAASMSNQTSPPLLFVPPVGMFNCCSVS</sequence>
<dbReference type="AlphaFoldDB" id="A0A8T2SXN2"/>
<keyword evidence="1" id="KW-0472">Membrane</keyword>
<accession>A0A8T2SXN2</accession>
<evidence type="ECO:0000313" key="2">
    <source>
        <dbReference type="EMBL" id="KAH7373604.1"/>
    </source>
</evidence>
<evidence type="ECO:0000256" key="1">
    <source>
        <dbReference type="SAM" id="Phobius"/>
    </source>
</evidence>
<reference evidence="2" key="1">
    <citation type="submission" date="2021-08" db="EMBL/GenBank/DDBJ databases">
        <title>WGS assembly of Ceratopteris richardii.</title>
        <authorList>
            <person name="Marchant D.B."/>
            <person name="Chen G."/>
            <person name="Jenkins J."/>
            <person name="Shu S."/>
            <person name="Leebens-Mack J."/>
            <person name="Grimwood J."/>
            <person name="Schmutz J."/>
            <person name="Soltis P."/>
            <person name="Soltis D."/>
            <person name="Chen Z.-H."/>
        </authorList>
    </citation>
    <scope>NUCLEOTIDE SEQUENCE</scope>
    <source>
        <strain evidence="2">Whitten #5841</strain>
        <tissue evidence="2">Leaf</tissue>
    </source>
</reference>
<organism evidence="2 3">
    <name type="scientific">Ceratopteris richardii</name>
    <name type="common">Triangle waterfern</name>
    <dbReference type="NCBI Taxonomy" id="49495"/>
    <lineage>
        <taxon>Eukaryota</taxon>
        <taxon>Viridiplantae</taxon>
        <taxon>Streptophyta</taxon>
        <taxon>Embryophyta</taxon>
        <taxon>Tracheophyta</taxon>
        <taxon>Polypodiopsida</taxon>
        <taxon>Polypodiidae</taxon>
        <taxon>Polypodiales</taxon>
        <taxon>Pteridineae</taxon>
        <taxon>Pteridaceae</taxon>
        <taxon>Parkerioideae</taxon>
        <taxon>Ceratopteris</taxon>
    </lineage>
</organism>
<keyword evidence="3" id="KW-1185">Reference proteome</keyword>
<keyword evidence="1" id="KW-0812">Transmembrane</keyword>
<name>A0A8T2SXN2_CERRI</name>
<protein>
    <submittedName>
        <fullName evidence="2">Uncharacterized protein</fullName>
    </submittedName>
</protein>
<proteinExistence type="predicted"/>
<feature type="transmembrane region" description="Helical" evidence="1">
    <location>
        <begin position="30"/>
        <end position="56"/>
    </location>
</feature>
<gene>
    <name evidence="2" type="ORF">KP509_17G064500</name>
</gene>